<dbReference type="InterPro" id="IPR004133">
    <property type="entry name" value="DAN_dom"/>
</dbReference>
<dbReference type="Pfam" id="PF03045">
    <property type="entry name" value="DAN"/>
    <property type="match status" value="1"/>
</dbReference>
<dbReference type="InterPro" id="IPR006207">
    <property type="entry name" value="Cys_knot_C"/>
</dbReference>
<dbReference type="GO" id="GO:0048018">
    <property type="term" value="F:receptor ligand activity"/>
    <property type="evidence" value="ECO:0007669"/>
    <property type="project" value="TreeGrafter"/>
</dbReference>
<accession>A0A2M4BFY5</accession>
<feature type="compositionally biased region" description="Basic and acidic residues" evidence="5">
    <location>
        <begin position="408"/>
        <end position="425"/>
    </location>
</feature>
<feature type="region of interest" description="Disordered" evidence="5">
    <location>
        <begin position="384"/>
        <end position="502"/>
    </location>
</feature>
<organism evidence="8">
    <name type="scientific">Anopheles marajoara</name>
    <dbReference type="NCBI Taxonomy" id="58244"/>
    <lineage>
        <taxon>Eukaryota</taxon>
        <taxon>Metazoa</taxon>
        <taxon>Ecdysozoa</taxon>
        <taxon>Arthropoda</taxon>
        <taxon>Hexapoda</taxon>
        <taxon>Insecta</taxon>
        <taxon>Pterygota</taxon>
        <taxon>Neoptera</taxon>
        <taxon>Endopterygota</taxon>
        <taxon>Diptera</taxon>
        <taxon>Nematocera</taxon>
        <taxon>Culicoidea</taxon>
        <taxon>Culicidae</taxon>
        <taxon>Anophelinae</taxon>
        <taxon>Anopheles</taxon>
    </lineage>
</organism>
<sequence>MVPAARILLWQEAMLIVLGLMLAALPGTIANREHKVHNIVLYPDKQSWCTTRNITQVITEPGCKQVTIDNNVCVGACFSYSIPHTEPSDPGEIIGPYCDSCQPSEVSYRAVKMDCSEHPTMKTPYLEKHIQLIHNCSCTACEEQSAATGVSSHRQEQSLPLATSVSHHQQQQQHHHQKVRPPGQSQDGGGRPQGMDAATGSAGSGSDMIQDDIPEILEVVHYSENDTEPIRHTPVHELQTHTGGTSYLQQQQLNHYEHNSHTDNVKKLLHQKITRLLRSIEATNSATDREQLVEMIRLIKGTSDRNWDELVDSLQSENAILDFDRLRTELVEGGDDEVAAATAAAAGKKDASPTIPAMAASASAHQPVPPFSADETDLHTVNRVSHHHQQQEDEEEIDEEEEDEQDEEEKHVGEKVKEEAKEYRHGHGGSVKQSDGLLAKESLPTGATGGRDGGDHQRLMKHQYSALRGLHRPPATGEALEPQTTGSDDNGQHHHHHHQHVVGERIDAHHHLGWGPHGALVIRANEEDLEEHRSIQNGHEIQEKINIHAHELKPNHAGLVVSYDHRSTRRDGTGTSHEPKRDDLAHSSHVKHGGLGQVEQKQDHHHHHHHPNHNHPNLHQHHHHSPRHGQRAESEHRPEPASESGHHQKAHGQEQFQQHHHTPHHGTHPGSQRPASGGVASGENQ</sequence>
<dbReference type="PANTHER" id="PTHR15283">
    <property type="entry name" value="GREMLIN 1"/>
    <property type="match status" value="1"/>
</dbReference>
<feature type="chain" id="PRO_5014947668" evidence="6">
    <location>
        <begin position="31"/>
        <end position="685"/>
    </location>
</feature>
<feature type="signal peptide" evidence="6">
    <location>
        <begin position="1"/>
        <end position="30"/>
    </location>
</feature>
<dbReference type="GO" id="GO:0005615">
    <property type="term" value="C:extracellular space"/>
    <property type="evidence" value="ECO:0007669"/>
    <property type="project" value="TreeGrafter"/>
</dbReference>
<evidence type="ECO:0000256" key="5">
    <source>
        <dbReference type="SAM" id="MobiDB-lite"/>
    </source>
</evidence>
<evidence type="ECO:0000256" key="1">
    <source>
        <dbReference type="ARBA" id="ARBA00004613"/>
    </source>
</evidence>
<keyword evidence="4" id="KW-1015">Disulfide bond</keyword>
<feature type="compositionally biased region" description="Polar residues" evidence="5">
    <location>
        <begin position="149"/>
        <end position="166"/>
    </location>
</feature>
<feature type="compositionally biased region" description="Basic residues" evidence="5">
    <location>
        <begin position="603"/>
        <end position="629"/>
    </location>
</feature>
<name>A0A2M4BFY5_9DIPT</name>
<feature type="compositionally biased region" description="Basic and acidic residues" evidence="5">
    <location>
        <begin position="630"/>
        <end position="646"/>
    </location>
</feature>
<evidence type="ECO:0000256" key="3">
    <source>
        <dbReference type="ARBA" id="ARBA00022729"/>
    </source>
</evidence>
<dbReference type="EMBL" id="GGFJ01002828">
    <property type="protein sequence ID" value="MBW51969.1"/>
    <property type="molecule type" value="Transcribed_RNA"/>
</dbReference>
<feature type="region of interest" description="Disordered" evidence="5">
    <location>
        <begin position="149"/>
        <end position="209"/>
    </location>
</feature>
<dbReference type="Gene3D" id="2.10.90.10">
    <property type="entry name" value="Cystine-knot cytokines"/>
    <property type="match status" value="1"/>
</dbReference>
<evidence type="ECO:0000313" key="8">
    <source>
        <dbReference type="EMBL" id="MBW51969.1"/>
    </source>
</evidence>
<dbReference type="AlphaFoldDB" id="A0A2M4BFY5"/>
<feature type="compositionally biased region" description="Basic residues" evidence="5">
    <location>
        <begin position="658"/>
        <end position="667"/>
    </location>
</feature>
<feature type="compositionally biased region" description="Acidic residues" evidence="5">
    <location>
        <begin position="392"/>
        <end position="407"/>
    </location>
</feature>
<evidence type="ECO:0000259" key="7">
    <source>
        <dbReference type="SMART" id="SM00041"/>
    </source>
</evidence>
<evidence type="ECO:0000256" key="6">
    <source>
        <dbReference type="SAM" id="SignalP"/>
    </source>
</evidence>
<keyword evidence="3 6" id="KW-0732">Signal</keyword>
<feature type="compositionally biased region" description="Basic and acidic residues" evidence="5">
    <location>
        <begin position="563"/>
        <end position="586"/>
    </location>
</feature>
<dbReference type="GO" id="GO:0036122">
    <property type="term" value="F:BMP binding"/>
    <property type="evidence" value="ECO:0007669"/>
    <property type="project" value="TreeGrafter"/>
</dbReference>
<protein>
    <submittedName>
        <fullName evidence="8">Putative secreted protein</fullName>
    </submittedName>
</protein>
<proteinExistence type="predicted"/>
<dbReference type="SMART" id="SM00041">
    <property type="entry name" value="CT"/>
    <property type="match status" value="1"/>
</dbReference>
<dbReference type="GO" id="GO:0009887">
    <property type="term" value="P:animal organ morphogenesis"/>
    <property type="evidence" value="ECO:0007669"/>
    <property type="project" value="TreeGrafter"/>
</dbReference>
<dbReference type="GO" id="GO:0038098">
    <property type="term" value="P:sequestering of BMP from receptor via BMP binding"/>
    <property type="evidence" value="ECO:0007669"/>
    <property type="project" value="TreeGrafter"/>
</dbReference>
<evidence type="ECO:0000256" key="4">
    <source>
        <dbReference type="ARBA" id="ARBA00023157"/>
    </source>
</evidence>
<dbReference type="PANTHER" id="PTHR15283:SF5">
    <property type="entry name" value="NEUROBLASTOMA SUPPRESSOR OF TUMORIGENICITY 1"/>
    <property type="match status" value="1"/>
</dbReference>
<feature type="domain" description="CTCK" evidence="7">
    <location>
        <begin position="51"/>
        <end position="142"/>
    </location>
</feature>
<reference evidence="8" key="1">
    <citation type="submission" date="2018-01" db="EMBL/GenBank/DDBJ databases">
        <title>An insight into the sialome of Amazonian anophelines.</title>
        <authorList>
            <person name="Ribeiro J.M."/>
            <person name="Scarpassa V."/>
            <person name="Calvo E."/>
        </authorList>
    </citation>
    <scope>NUCLEOTIDE SEQUENCE</scope>
    <source>
        <tissue evidence="8">Salivary glands</tissue>
    </source>
</reference>
<comment type="subcellular location">
    <subcellularLocation>
        <location evidence="1">Secreted</location>
    </subcellularLocation>
</comment>
<evidence type="ECO:0000256" key="2">
    <source>
        <dbReference type="ARBA" id="ARBA00022525"/>
    </source>
</evidence>
<dbReference type="InterPro" id="IPR029034">
    <property type="entry name" value="Cystine-knot_cytokine"/>
</dbReference>
<keyword evidence="2" id="KW-0964">Secreted</keyword>
<feature type="region of interest" description="Disordered" evidence="5">
    <location>
        <begin position="563"/>
        <end position="685"/>
    </location>
</feature>